<evidence type="ECO:0000313" key="1">
    <source>
        <dbReference type="EMBL" id="PIW19655.1"/>
    </source>
</evidence>
<accession>A0A2M7GBS7</accession>
<proteinExistence type="predicted"/>
<organism evidence="1 2">
    <name type="scientific">bacterium (Candidatus Blackallbacteria) CG17_big_fil_post_rev_8_21_14_2_50_48_46</name>
    <dbReference type="NCBI Taxonomy" id="2014261"/>
    <lineage>
        <taxon>Bacteria</taxon>
        <taxon>Candidatus Blackallbacteria</taxon>
    </lineage>
</organism>
<dbReference type="InterPro" id="IPR045945">
    <property type="entry name" value="DUF6365"/>
</dbReference>
<reference evidence="1 2" key="1">
    <citation type="submission" date="2017-09" db="EMBL/GenBank/DDBJ databases">
        <title>Depth-based differentiation of microbial function through sediment-hosted aquifers and enrichment of novel symbionts in the deep terrestrial subsurface.</title>
        <authorList>
            <person name="Probst A.J."/>
            <person name="Ladd B."/>
            <person name="Jarett J.K."/>
            <person name="Geller-Mcgrath D.E."/>
            <person name="Sieber C.M."/>
            <person name="Emerson J.B."/>
            <person name="Anantharaman K."/>
            <person name="Thomas B.C."/>
            <person name="Malmstrom R."/>
            <person name="Stieglmeier M."/>
            <person name="Klingl A."/>
            <person name="Woyke T."/>
            <person name="Ryan C.M."/>
            <person name="Banfield J.F."/>
        </authorList>
    </citation>
    <scope>NUCLEOTIDE SEQUENCE [LARGE SCALE GENOMIC DNA]</scope>
    <source>
        <strain evidence="1">CG17_big_fil_post_rev_8_21_14_2_50_48_46</strain>
    </source>
</reference>
<evidence type="ECO:0000313" key="2">
    <source>
        <dbReference type="Proteomes" id="UP000231019"/>
    </source>
</evidence>
<gene>
    <name evidence="1" type="ORF">COW36_00025</name>
</gene>
<name>A0A2M7GBS7_9BACT</name>
<sequence length="428" mass="49333">MLKVLYIIAGDTSFDEMLFLDTFINQLPSKEIENCILAPALPLSHVVLQNRQVRIEQGTRETEHENWLALLEEFQPQVAILCDPAVLLSPEAEALSYFDLEWLEDLPCALSLFDFRANLLKTEDGALALKKYVLENSEPPASLDYDYLIKICPPHDYTPSQNPRLIHWKNQDIMPQLSIYAVKDETRQQLGVAKDSKVITLVFPVENLLMANQRGLNRHFSLVTDVLIHYLNQLSGQYHLYVVNMAPPDAETQFDNVKIRYLETLEMELLDSLLKASDLFITESLTYPSLIQSSLREIPSLCLGSSVGLDEKGELTHAFENLSPMLQLKLETLKAESPEHIFPYMSFPIPRYDEWPGRTLFHKRFFFYLMDLFNEAEMIETIRECLHGGPARDHFREELKSYLQNKLEGPRDAEQIIRKLSTAPPRYL</sequence>
<comment type="caution">
    <text evidence="1">The sequence shown here is derived from an EMBL/GenBank/DDBJ whole genome shotgun (WGS) entry which is preliminary data.</text>
</comment>
<dbReference type="Pfam" id="PF19892">
    <property type="entry name" value="DUF6365"/>
    <property type="match status" value="1"/>
</dbReference>
<dbReference type="Proteomes" id="UP000231019">
    <property type="component" value="Unassembled WGS sequence"/>
</dbReference>
<dbReference type="AlphaFoldDB" id="A0A2M7GBS7"/>
<dbReference type="EMBL" id="PFFQ01000001">
    <property type="protein sequence ID" value="PIW19655.1"/>
    <property type="molecule type" value="Genomic_DNA"/>
</dbReference>
<protein>
    <submittedName>
        <fullName evidence="1">Uncharacterized protein</fullName>
    </submittedName>
</protein>